<organism evidence="2 3">
    <name type="scientific">Claviceps aff. purpurea</name>
    <dbReference type="NCBI Taxonomy" id="1967640"/>
    <lineage>
        <taxon>Eukaryota</taxon>
        <taxon>Fungi</taxon>
        <taxon>Dikarya</taxon>
        <taxon>Ascomycota</taxon>
        <taxon>Pezizomycotina</taxon>
        <taxon>Sordariomycetes</taxon>
        <taxon>Hypocreomycetidae</taxon>
        <taxon>Hypocreales</taxon>
        <taxon>Clavicipitaceae</taxon>
        <taxon>Claviceps</taxon>
    </lineage>
</organism>
<proteinExistence type="predicted"/>
<name>A0A9P7QMH0_9HYPO</name>
<accession>A0A9P7QMH0</accession>
<feature type="signal peptide" evidence="1">
    <location>
        <begin position="1"/>
        <end position="15"/>
    </location>
</feature>
<dbReference type="EMBL" id="SRRH01000028">
    <property type="protein sequence ID" value="KAG6302213.1"/>
    <property type="molecule type" value="Genomic_DNA"/>
</dbReference>
<protein>
    <submittedName>
        <fullName evidence="2">Uncharacterized protein</fullName>
    </submittedName>
</protein>
<comment type="caution">
    <text evidence="2">The sequence shown here is derived from an EMBL/GenBank/DDBJ whole genome shotgun (WGS) entry which is preliminary data.</text>
</comment>
<dbReference type="Proteomes" id="UP000707071">
    <property type="component" value="Unassembled WGS sequence"/>
</dbReference>
<reference evidence="2 3" key="1">
    <citation type="journal article" date="2020" name="bioRxiv">
        <title>Whole genome comparisons of ergot fungi reveals the divergence and evolution of species within the genus Claviceps are the result of varying mechanisms driving genome evolution and host range expansion.</title>
        <authorList>
            <person name="Wyka S.A."/>
            <person name="Mondo S.J."/>
            <person name="Liu M."/>
            <person name="Dettman J."/>
            <person name="Nalam V."/>
            <person name="Broders K.D."/>
        </authorList>
    </citation>
    <scope>NUCLEOTIDE SEQUENCE [LARGE SCALE GENOMIC DNA]</scope>
    <source>
        <strain evidence="2 3">Clav52</strain>
    </source>
</reference>
<keyword evidence="3" id="KW-1185">Reference proteome</keyword>
<evidence type="ECO:0000256" key="1">
    <source>
        <dbReference type="SAM" id="SignalP"/>
    </source>
</evidence>
<sequence length="93" mass="10146">MKAAVVLSLVTAVLANKHWYCGCAVSGKYKSDLSEFACADWATLFPNTHFDGNSCVDRGIGRGIEGDVWEKVCARNWGPAYGGKKEDVKGQCW</sequence>
<evidence type="ECO:0000313" key="3">
    <source>
        <dbReference type="Proteomes" id="UP000707071"/>
    </source>
</evidence>
<evidence type="ECO:0000313" key="2">
    <source>
        <dbReference type="EMBL" id="KAG6302213.1"/>
    </source>
</evidence>
<dbReference type="AlphaFoldDB" id="A0A9P7QMH0"/>
<feature type="chain" id="PRO_5040321007" evidence="1">
    <location>
        <begin position="16"/>
        <end position="93"/>
    </location>
</feature>
<keyword evidence="1" id="KW-0732">Signal</keyword>
<gene>
    <name evidence="2" type="ORF">E4U09_003473</name>
</gene>